<evidence type="ECO:0000256" key="4">
    <source>
        <dbReference type="SAM" id="Coils"/>
    </source>
</evidence>
<dbReference type="GO" id="GO:0005540">
    <property type="term" value="F:hyaluronic acid binding"/>
    <property type="evidence" value="ECO:0007669"/>
    <property type="project" value="InterPro"/>
</dbReference>
<evidence type="ECO:0000259" key="5">
    <source>
        <dbReference type="Pfam" id="PF15908"/>
    </source>
</evidence>
<dbReference type="GO" id="GO:0005819">
    <property type="term" value="C:spindle"/>
    <property type="evidence" value="ECO:0007669"/>
    <property type="project" value="UniProtKB-SubCell"/>
</dbReference>
<dbReference type="STRING" id="46731.A0A3M6UQ95"/>
<dbReference type="PANTHER" id="PTHR18956:SF6">
    <property type="entry name" value="HYALURONAN MEDIATED MOTILITY RECEPTOR"/>
    <property type="match status" value="1"/>
</dbReference>
<dbReference type="PANTHER" id="PTHR18956">
    <property type="entry name" value="HYALURONAN MEDIATED MOTILITY RECEPTOR"/>
    <property type="match status" value="1"/>
</dbReference>
<keyword evidence="2" id="KW-0963">Cytoplasm</keyword>
<dbReference type="Pfam" id="PF15908">
    <property type="entry name" value="HMMR_C"/>
    <property type="match status" value="1"/>
</dbReference>
<dbReference type="InterPro" id="IPR031794">
    <property type="entry name" value="HMMR_C"/>
</dbReference>
<feature type="coiled-coil region" evidence="4">
    <location>
        <begin position="341"/>
        <end position="453"/>
    </location>
</feature>
<keyword evidence="7" id="KW-1185">Reference proteome</keyword>
<name>A0A3M6UQ95_POCDA</name>
<comment type="caution">
    <text evidence="6">The sequence shown here is derived from an EMBL/GenBank/DDBJ whole genome shotgun (WGS) entry which is preliminary data.</text>
</comment>
<feature type="coiled-coil region" evidence="4">
    <location>
        <begin position="493"/>
        <end position="797"/>
    </location>
</feature>
<evidence type="ECO:0000256" key="1">
    <source>
        <dbReference type="ARBA" id="ARBA00004186"/>
    </source>
</evidence>
<feature type="domain" description="Hyaluronan-mediated motility receptor C-terminal" evidence="5">
    <location>
        <begin position="728"/>
        <end position="831"/>
    </location>
</feature>
<accession>A0A3M6UQ95</accession>
<reference evidence="6 7" key="1">
    <citation type="journal article" date="2018" name="Sci. Rep.">
        <title>Comparative analysis of the Pocillopora damicornis genome highlights role of immune system in coral evolution.</title>
        <authorList>
            <person name="Cunning R."/>
            <person name="Bay R.A."/>
            <person name="Gillette P."/>
            <person name="Baker A.C."/>
            <person name="Traylor-Knowles N."/>
        </authorList>
    </citation>
    <scope>NUCLEOTIDE SEQUENCE [LARGE SCALE GENOMIC DNA]</scope>
    <source>
        <strain evidence="6">RSMAS</strain>
        <tissue evidence="6">Whole animal</tissue>
    </source>
</reference>
<dbReference type="AlphaFoldDB" id="A0A3M6UQ95"/>
<evidence type="ECO:0000256" key="3">
    <source>
        <dbReference type="ARBA" id="ARBA00023212"/>
    </source>
</evidence>
<feature type="coiled-coil region" evidence="4">
    <location>
        <begin position="105"/>
        <end position="205"/>
    </location>
</feature>
<evidence type="ECO:0000256" key="2">
    <source>
        <dbReference type="ARBA" id="ARBA00022490"/>
    </source>
</evidence>
<dbReference type="Proteomes" id="UP000275408">
    <property type="component" value="Unassembled WGS sequence"/>
</dbReference>
<keyword evidence="3" id="KW-0206">Cytoskeleton</keyword>
<dbReference type="GO" id="GO:0016020">
    <property type="term" value="C:membrane"/>
    <property type="evidence" value="ECO:0007669"/>
    <property type="project" value="TreeGrafter"/>
</dbReference>
<keyword evidence="4" id="KW-0175">Coiled coil</keyword>
<dbReference type="InterPro" id="IPR026203">
    <property type="entry name" value="IHABP"/>
</dbReference>
<gene>
    <name evidence="6" type="ORF">pdam_00009541</name>
</gene>
<feature type="coiled-coil region" evidence="4">
    <location>
        <begin position="252"/>
        <end position="315"/>
    </location>
</feature>
<protein>
    <recommendedName>
        <fullName evidence="5">Hyaluronan-mediated motility receptor C-terminal domain-containing protein</fullName>
    </recommendedName>
</protein>
<comment type="subcellular location">
    <subcellularLocation>
        <location evidence="1">Cytoplasm</location>
        <location evidence="1">Cytoskeleton</location>
        <location evidence="1">Spindle</location>
    </subcellularLocation>
</comment>
<organism evidence="6 7">
    <name type="scientific">Pocillopora damicornis</name>
    <name type="common">Cauliflower coral</name>
    <name type="synonym">Millepora damicornis</name>
    <dbReference type="NCBI Taxonomy" id="46731"/>
    <lineage>
        <taxon>Eukaryota</taxon>
        <taxon>Metazoa</taxon>
        <taxon>Cnidaria</taxon>
        <taxon>Anthozoa</taxon>
        <taxon>Hexacorallia</taxon>
        <taxon>Scleractinia</taxon>
        <taxon>Astrocoeniina</taxon>
        <taxon>Pocilloporidae</taxon>
        <taxon>Pocillopora</taxon>
    </lineage>
</organism>
<evidence type="ECO:0000313" key="7">
    <source>
        <dbReference type="Proteomes" id="UP000275408"/>
    </source>
</evidence>
<sequence length="914" mass="105760">MFSKSKRFQEPVSQAPPVGLYDVKGQTQVSAAAGFGKGKRFTELKDSGLSTATCGKSFLDISSCSTSSRNDSKCSQFATPLPFKKKRNISTSTPDTRGKDHFKNNAAVETEVSELLSEKIELEDKLCQAQQDLQHLENKLQSTLQEKGSHESSIADLHRQLKELRQENDMLLEKLQVITTTNNSIESLKEELTAVKQQLRDKDGVISSLKFELSCAAQSSRADLDLEQDRNRVLNERISHLVYDSRIMVLLLEKTVSEVTQDRDEVEKANQQLHELVASLRRDNMDFRTKLDEAEEKLEGVCQKLKTAIKENEDKVLPLEEMLSKEMQKSQELGEKLEYSLRQSEENFTKAQSTIVQLQESKENLENKNRDLEAKLFELIEKEQSAEERARHLSVENISIESRLQKCESDYEQRLSIANDQVESLQKELHRYEEMMTENVRSLTDKYQDLEDSYTCFQSEAEKEKNLILAELEVTRQSFQKSRQESDQQLKTCVYLTQKNEQLQEECDGLSQQVNCWKNEADSLQNNLSNCQREVERTKAELEVAKEELTKNMEETGLAKACLRKALDEANNTIDNLIKREEALSQKLQLMESFVIVNSNQKKQEDEIKAFKAQLNSEICEKQEVERKMKDELEGKNLEQAYQSINKELEEKLRESEENFTRQIKSFEEKAAKSKEEFGRRLVETQKKLSQAEINFENFRSEQETKSKEKDMEMERKLFSAEEEVNRLKSELSSRTSNDDQLNELKAQIEVWRTKYEDLVQKIEPFKDQLDEYEAERNALLCQNNQAKDEVAKLGQQYAKLLGHQNKKQKIHHVVKLKEENNSLKAVSTLKQHKIQSMAARSYFCIAVEYCSKKAMWCKMQRGYVKKTCLHLFFSAQEMELFNPDEIQNTIHLDSCGNELLLILTNNSSFLSAK</sequence>
<proteinExistence type="predicted"/>
<dbReference type="Pfam" id="PF15905">
    <property type="entry name" value="HMMR_N"/>
    <property type="match status" value="1"/>
</dbReference>
<dbReference type="EMBL" id="RCHS01000997">
    <property type="protein sequence ID" value="RMX55836.1"/>
    <property type="molecule type" value="Genomic_DNA"/>
</dbReference>
<dbReference type="OrthoDB" id="419631at2759"/>
<evidence type="ECO:0000313" key="6">
    <source>
        <dbReference type="EMBL" id="RMX55836.1"/>
    </source>
</evidence>